<feature type="transmembrane region" description="Helical" evidence="6">
    <location>
        <begin position="208"/>
        <end position="229"/>
    </location>
</feature>
<accession>A0A1I6BMY5</accession>
<dbReference type="RefSeq" id="WP_061802448.1">
    <property type="nucleotide sequence ID" value="NZ_FOXX01000011.1"/>
</dbReference>
<evidence type="ECO:0000256" key="6">
    <source>
        <dbReference type="SAM" id="Phobius"/>
    </source>
</evidence>
<keyword evidence="3 6" id="KW-0812">Transmembrane</keyword>
<keyword evidence="2" id="KW-1003">Cell membrane</keyword>
<feature type="transmembrane region" description="Helical" evidence="6">
    <location>
        <begin position="241"/>
        <end position="262"/>
    </location>
</feature>
<dbReference type="EMBL" id="FOXX01000011">
    <property type="protein sequence ID" value="SFQ82290.1"/>
    <property type="molecule type" value="Genomic_DNA"/>
</dbReference>
<keyword evidence="8" id="KW-1185">Reference proteome</keyword>
<sequence length="277" mass="31386">MKKSVKHQPFIKEMFLRFHRDEVLNLSAELAYFLLLSLFPFLIFMFTLIAFLPFQGDDLLSLVRQFAPEESLYLIEHNVQNVLSKQNTSLLSFGAIATVWSASNGINAIIRALNRAYNVKETRSFLIARAIAILLTIAMIFVIVIALLLPVFGKAIGIYFFSSFGASEEFLDVWNMLRWVVSIAILFIVFTFLYLFAPSKRLRLSQVVPGAIFTTVGWSFSSLAFSYYVNNFSNYSAMYGSLGGVIVLMIWLYLSGIILVLGGEVNGIYQERIELED</sequence>
<evidence type="ECO:0000256" key="2">
    <source>
        <dbReference type="ARBA" id="ARBA00022475"/>
    </source>
</evidence>
<protein>
    <submittedName>
        <fullName evidence="7">Membrane protein</fullName>
    </submittedName>
</protein>
<organism evidence="7 8">
    <name type="scientific">Priestia endophytica DSM 13796</name>
    <dbReference type="NCBI Taxonomy" id="1121089"/>
    <lineage>
        <taxon>Bacteria</taxon>
        <taxon>Bacillati</taxon>
        <taxon>Bacillota</taxon>
        <taxon>Bacilli</taxon>
        <taxon>Bacillales</taxon>
        <taxon>Bacillaceae</taxon>
        <taxon>Priestia</taxon>
    </lineage>
</organism>
<evidence type="ECO:0000256" key="5">
    <source>
        <dbReference type="ARBA" id="ARBA00023136"/>
    </source>
</evidence>
<keyword evidence="5 6" id="KW-0472">Membrane</keyword>
<name>A0A1I6BMY5_9BACI</name>
<feature type="transmembrane region" description="Helical" evidence="6">
    <location>
        <begin position="30"/>
        <end position="54"/>
    </location>
</feature>
<keyword evidence="4 6" id="KW-1133">Transmembrane helix</keyword>
<reference evidence="7 8" key="1">
    <citation type="submission" date="2016-10" db="EMBL/GenBank/DDBJ databases">
        <authorList>
            <person name="Varghese N."/>
            <person name="Submissions S."/>
        </authorList>
    </citation>
    <scope>NUCLEOTIDE SEQUENCE [LARGE SCALE GENOMIC DNA]</scope>
    <source>
        <strain evidence="7 8">DSM 13796</strain>
    </source>
</reference>
<dbReference type="PIRSF" id="PIRSF035875">
    <property type="entry name" value="RNase_BN"/>
    <property type="match status" value="1"/>
</dbReference>
<gene>
    <name evidence="7" type="ORF">SAMN02745910_03879</name>
</gene>
<dbReference type="PANTHER" id="PTHR30213:SF0">
    <property type="entry name" value="UPF0761 MEMBRANE PROTEIN YIHY"/>
    <property type="match status" value="1"/>
</dbReference>
<dbReference type="NCBIfam" id="TIGR00765">
    <property type="entry name" value="yihY_not_rbn"/>
    <property type="match status" value="1"/>
</dbReference>
<evidence type="ECO:0000256" key="1">
    <source>
        <dbReference type="ARBA" id="ARBA00004651"/>
    </source>
</evidence>
<evidence type="ECO:0000313" key="8">
    <source>
        <dbReference type="Proteomes" id="UP000182762"/>
    </source>
</evidence>
<dbReference type="Proteomes" id="UP000182762">
    <property type="component" value="Unassembled WGS sequence"/>
</dbReference>
<evidence type="ECO:0000256" key="4">
    <source>
        <dbReference type="ARBA" id="ARBA00022989"/>
    </source>
</evidence>
<comment type="subcellular location">
    <subcellularLocation>
        <location evidence="1">Cell membrane</location>
        <topology evidence="1">Multi-pass membrane protein</topology>
    </subcellularLocation>
</comment>
<feature type="transmembrane region" description="Helical" evidence="6">
    <location>
        <begin position="176"/>
        <end position="196"/>
    </location>
</feature>
<comment type="caution">
    <text evidence="7">The sequence shown here is derived from an EMBL/GenBank/DDBJ whole genome shotgun (WGS) entry which is preliminary data.</text>
</comment>
<evidence type="ECO:0000313" key="7">
    <source>
        <dbReference type="EMBL" id="SFQ82290.1"/>
    </source>
</evidence>
<feature type="transmembrane region" description="Helical" evidence="6">
    <location>
        <begin position="90"/>
        <end position="110"/>
    </location>
</feature>
<feature type="transmembrane region" description="Helical" evidence="6">
    <location>
        <begin position="131"/>
        <end position="156"/>
    </location>
</feature>
<dbReference type="InterPro" id="IPR017039">
    <property type="entry name" value="Virul_fac_BrkB"/>
</dbReference>
<dbReference type="GeneID" id="93712454"/>
<dbReference type="PANTHER" id="PTHR30213">
    <property type="entry name" value="INNER MEMBRANE PROTEIN YHJD"/>
    <property type="match status" value="1"/>
</dbReference>
<dbReference type="Pfam" id="PF03631">
    <property type="entry name" value="Virul_fac_BrkB"/>
    <property type="match status" value="1"/>
</dbReference>
<evidence type="ECO:0000256" key="3">
    <source>
        <dbReference type="ARBA" id="ARBA00022692"/>
    </source>
</evidence>
<proteinExistence type="predicted"/>